<evidence type="ECO:0000313" key="6">
    <source>
        <dbReference type="Proteomes" id="UP000050465"/>
    </source>
</evidence>
<feature type="chain" id="PRO_5006147317" evidence="4">
    <location>
        <begin position="28"/>
        <end position="196"/>
    </location>
</feature>
<keyword evidence="3" id="KW-0472">Membrane</keyword>
<dbReference type="NCBIfam" id="TIGR03042">
    <property type="entry name" value="PS_II_psbQ_bact"/>
    <property type="match status" value="1"/>
</dbReference>
<evidence type="ECO:0000256" key="3">
    <source>
        <dbReference type="ARBA" id="ARBA00023136"/>
    </source>
</evidence>
<evidence type="ECO:0000256" key="2">
    <source>
        <dbReference type="ARBA" id="ARBA00023078"/>
    </source>
</evidence>
<evidence type="ECO:0000256" key="4">
    <source>
        <dbReference type="SAM" id="SignalP"/>
    </source>
</evidence>
<dbReference type="InterPro" id="IPR017487">
    <property type="entry name" value="PSII_PsbQ_cyanobac"/>
</dbReference>
<dbReference type="GO" id="GO:0019898">
    <property type="term" value="C:extrinsic component of membrane"/>
    <property type="evidence" value="ECO:0007669"/>
    <property type="project" value="InterPro"/>
</dbReference>
<name>A0A0P7ZNL4_9CYAN</name>
<accession>A0A0P7ZNL4</accession>
<dbReference type="EMBL" id="LJZR01000019">
    <property type="protein sequence ID" value="KPQ34488.1"/>
    <property type="molecule type" value="Genomic_DNA"/>
</dbReference>
<dbReference type="GO" id="GO:0005509">
    <property type="term" value="F:calcium ion binding"/>
    <property type="evidence" value="ECO:0007669"/>
    <property type="project" value="InterPro"/>
</dbReference>
<keyword evidence="4" id="KW-0732">Signal</keyword>
<comment type="subcellular location">
    <subcellularLocation>
        <location evidence="1">Membrane</location>
    </subcellularLocation>
</comment>
<reference evidence="5 6" key="1">
    <citation type="submission" date="2015-09" db="EMBL/GenBank/DDBJ databases">
        <title>Identification and resolution of microdiversity through metagenomic sequencing of parallel consortia.</title>
        <authorList>
            <person name="Nelson W.C."/>
            <person name="Romine M.F."/>
            <person name="Lindemann S.R."/>
        </authorList>
    </citation>
    <scope>NUCLEOTIDE SEQUENCE [LARGE SCALE GENOMIC DNA]</scope>
    <source>
        <strain evidence="5">Ana</strain>
    </source>
</reference>
<protein>
    <submittedName>
        <fullName evidence="5">Photosystem II protein PsbQ</fullName>
    </submittedName>
</protein>
<proteinExistence type="predicted"/>
<dbReference type="Proteomes" id="UP000050465">
    <property type="component" value="Unassembled WGS sequence"/>
</dbReference>
<dbReference type="GO" id="GO:0015979">
    <property type="term" value="P:photosynthesis"/>
    <property type="evidence" value="ECO:0007669"/>
    <property type="project" value="InterPro"/>
</dbReference>
<dbReference type="Gene3D" id="1.20.120.290">
    <property type="entry name" value="Oxygen-evolving enhancer protein 3 (PsbQ), four-helix up-down bundle"/>
    <property type="match status" value="1"/>
</dbReference>
<comment type="caution">
    <text evidence="5">The sequence shown here is derived from an EMBL/GenBank/DDBJ whole genome shotgun (WGS) entry which is preliminary data.</text>
</comment>
<evidence type="ECO:0000256" key="1">
    <source>
        <dbReference type="ARBA" id="ARBA00004370"/>
    </source>
</evidence>
<dbReference type="PROSITE" id="PS51257">
    <property type="entry name" value="PROKAR_LIPOPROTEIN"/>
    <property type="match status" value="1"/>
</dbReference>
<dbReference type="InterPro" id="IPR008797">
    <property type="entry name" value="PSII_PsbQ"/>
</dbReference>
<dbReference type="Pfam" id="PF05757">
    <property type="entry name" value="PsbQ"/>
    <property type="match status" value="1"/>
</dbReference>
<dbReference type="InterPro" id="IPR023222">
    <property type="entry name" value="PsbQ-like_dom_sf"/>
</dbReference>
<sequence>MRRYRAVVGVLLAVVATFLVSCSSGPAAVAPTYTPEKISQLQNYVNRIEMVRERLPELENYIEKDNWINVNSFTHGPLGQLRSELVRLSNQLLPADQSKAKMLSEDILGHLEKIDEASQRRSYTDAIAQYREFSDDVEALLSIVPEDARKKAEGFKEPSVYDMTTTIPDPDVIRAEQEDMVRTPVLLDDGPQGDLD</sequence>
<dbReference type="STRING" id="1666911.HLUCCA11_14410"/>
<dbReference type="SUPFAM" id="SSF101112">
    <property type="entry name" value="Oxygen-evolving enhancer protein 3"/>
    <property type="match status" value="1"/>
</dbReference>
<evidence type="ECO:0000313" key="5">
    <source>
        <dbReference type="EMBL" id="KPQ34488.1"/>
    </source>
</evidence>
<organism evidence="5 6">
    <name type="scientific">Phormidesmis priestleyi Ana</name>
    <dbReference type="NCBI Taxonomy" id="1666911"/>
    <lineage>
        <taxon>Bacteria</taxon>
        <taxon>Bacillati</taxon>
        <taxon>Cyanobacteriota</taxon>
        <taxon>Cyanophyceae</taxon>
        <taxon>Leptolyngbyales</taxon>
        <taxon>Leptolyngbyaceae</taxon>
        <taxon>Phormidesmis</taxon>
    </lineage>
</organism>
<keyword evidence="2" id="KW-0793">Thylakoid</keyword>
<feature type="signal peptide" evidence="4">
    <location>
        <begin position="1"/>
        <end position="27"/>
    </location>
</feature>
<dbReference type="AlphaFoldDB" id="A0A0P7ZNL4"/>
<dbReference type="GO" id="GO:0009654">
    <property type="term" value="C:photosystem II oxygen evolving complex"/>
    <property type="evidence" value="ECO:0007669"/>
    <property type="project" value="InterPro"/>
</dbReference>
<gene>
    <name evidence="5" type="primary">psbQ</name>
    <name evidence="5" type="ORF">HLUCCA11_14410</name>
</gene>